<protein>
    <submittedName>
        <fullName evidence="2">Uncharacterized protein</fullName>
    </submittedName>
</protein>
<dbReference type="InterPro" id="IPR037651">
    <property type="entry name" value="Swc3"/>
</dbReference>
<evidence type="ECO:0000256" key="1">
    <source>
        <dbReference type="SAM" id="MobiDB-lite"/>
    </source>
</evidence>
<dbReference type="PANTHER" id="PTHR28108:SF1">
    <property type="entry name" value="SWR1-COMPLEX PROTEIN 3"/>
    <property type="match status" value="1"/>
</dbReference>
<comment type="caution">
    <text evidence="2">The sequence shown here is derived from an EMBL/GenBank/DDBJ whole genome shotgun (WGS) entry which is preliminary data.</text>
</comment>
<sequence length="329" mass="36035">MDNCTHPIPESSIYDMAGALANAERAANILETWMTNTRQCNDKALALVVAAVATAAGAVFEHVQDLSDSDSSSDNPVLEVGSEVENKIEDEVESRDNDKDDADADADDEHDETNEDGPDTPSVENSGAEDLPRVTPAPTANTGKRATPASDPVIDKVAARASSNRALLKTMKVVAAGEASREQLDFFQQHIDELEKEQEASAANTRSKKPRLAEEKTQSLKRSSIDVDPQSLTDSSILDLTAQAQSDRRFKNTLKTVAAGDATQDQLDTLQTRIEEAQSKNNQGVSSRKRKGQTKDKKSTKKRREEGRRYYNGIVFQDQNFKLQGDVKR</sequence>
<keyword evidence="3" id="KW-1185">Reference proteome</keyword>
<feature type="region of interest" description="Disordered" evidence="1">
    <location>
        <begin position="65"/>
        <end position="156"/>
    </location>
</feature>
<dbReference type="Proteomes" id="UP001521222">
    <property type="component" value="Unassembled WGS sequence"/>
</dbReference>
<dbReference type="PANTHER" id="PTHR28108">
    <property type="entry name" value="SWR1-COMPLEX PROTEIN 3"/>
    <property type="match status" value="1"/>
</dbReference>
<reference evidence="2 3" key="1">
    <citation type="submission" date="2024-02" db="EMBL/GenBank/DDBJ databases">
        <title>De novo assembly and annotation of 12 fungi associated with fruit tree decline syndrome in Ontario, Canada.</title>
        <authorList>
            <person name="Sulman M."/>
            <person name="Ellouze W."/>
            <person name="Ilyukhin E."/>
        </authorList>
    </citation>
    <scope>NUCLEOTIDE SEQUENCE [LARGE SCALE GENOMIC DNA]</scope>
    <source>
        <strain evidence="2 3">M97-236</strain>
    </source>
</reference>
<gene>
    <name evidence="2" type="ORF">SLS59_005167</name>
</gene>
<feature type="region of interest" description="Disordered" evidence="1">
    <location>
        <begin position="255"/>
        <end position="311"/>
    </location>
</feature>
<feature type="compositionally biased region" description="Acidic residues" evidence="1">
    <location>
        <begin position="99"/>
        <end position="118"/>
    </location>
</feature>
<proteinExistence type="predicted"/>
<feature type="compositionally biased region" description="Basic and acidic residues" evidence="1">
    <location>
        <begin position="293"/>
        <end position="309"/>
    </location>
</feature>
<evidence type="ECO:0000313" key="3">
    <source>
        <dbReference type="Proteomes" id="UP001521222"/>
    </source>
</evidence>
<dbReference type="EMBL" id="JAKIXB020000015">
    <property type="protein sequence ID" value="KAL1602001.1"/>
    <property type="molecule type" value="Genomic_DNA"/>
</dbReference>
<name>A0ABR3RC35_9PLEO</name>
<feature type="region of interest" description="Disordered" evidence="1">
    <location>
        <begin position="197"/>
        <end position="235"/>
    </location>
</feature>
<feature type="compositionally biased region" description="Polar residues" evidence="1">
    <location>
        <begin position="263"/>
        <end position="272"/>
    </location>
</feature>
<feature type="compositionally biased region" description="Basic and acidic residues" evidence="1">
    <location>
        <begin position="84"/>
        <end position="98"/>
    </location>
</feature>
<evidence type="ECO:0000313" key="2">
    <source>
        <dbReference type="EMBL" id="KAL1602001.1"/>
    </source>
</evidence>
<organism evidence="2 3">
    <name type="scientific">Nothophoma quercina</name>
    <dbReference type="NCBI Taxonomy" id="749835"/>
    <lineage>
        <taxon>Eukaryota</taxon>
        <taxon>Fungi</taxon>
        <taxon>Dikarya</taxon>
        <taxon>Ascomycota</taxon>
        <taxon>Pezizomycotina</taxon>
        <taxon>Dothideomycetes</taxon>
        <taxon>Pleosporomycetidae</taxon>
        <taxon>Pleosporales</taxon>
        <taxon>Pleosporineae</taxon>
        <taxon>Didymellaceae</taxon>
        <taxon>Nothophoma</taxon>
    </lineage>
</organism>
<accession>A0ABR3RC35</accession>